<gene>
    <name evidence="1" type="ORF">SDC9_132335</name>
</gene>
<evidence type="ECO:0000313" key="1">
    <source>
        <dbReference type="EMBL" id="MPM85257.1"/>
    </source>
</evidence>
<sequence>MRAFDGSANIFHSSFRSVAALVGLAAGTQAAATQMDGAVGAAAQQSLSIGIGRNVFDALNAAFNHVVDGVAAAAADADHLDLRALVEFFGFNHVDRHGGAPVL</sequence>
<dbReference type="AntiFam" id="ANF00119">
    <property type="entry name" value="Shadow ORF (opposite ftsZ)"/>
</dbReference>
<dbReference type="EMBL" id="VSSQ01033604">
    <property type="protein sequence ID" value="MPM85257.1"/>
    <property type="molecule type" value="Genomic_DNA"/>
</dbReference>
<accession>A0A645D7T7</accession>
<organism evidence="1">
    <name type="scientific">bioreactor metagenome</name>
    <dbReference type="NCBI Taxonomy" id="1076179"/>
    <lineage>
        <taxon>unclassified sequences</taxon>
        <taxon>metagenomes</taxon>
        <taxon>ecological metagenomes</taxon>
    </lineage>
</organism>
<protein>
    <submittedName>
        <fullName evidence="1">Uncharacterized protein</fullName>
    </submittedName>
</protein>
<reference evidence="1" key="1">
    <citation type="submission" date="2019-08" db="EMBL/GenBank/DDBJ databases">
        <authorList>
            <person name="Kucharzyk K."/>
            <person name="Murdoch R.W."/>
            <person name="Higgins S."/>
            <person name="Loffler F."/>
        </authorList>
    </citation>
    <scope>NUCLEOTIDE SEQUENCE</scope>
</reference>
<dbReference type="AlphaFoldDB" id="A0A645D7T7"/>
<proteinExistence type="predicted"/>
<name>A0A645D7T7_9ZZZZ</name>
<comment type="caution">
    <text evidence="1">The sequence shown here is derived from an EMBL/GenBank/DDBJ whole genome shotgun (WGS) entry which is preliminary data.</text>
</comment>